<dbReference type="InterPro" id="IPR002110">
    <property type="entry name" value="Ankyrin_rpt"/>
</dbReference>
<dbReference type="PANTHER" id="PTHR24171:SF8">
    <property type="entry name" value="BRCA1-ASSOCIATED RING DOMAIN PROTEIN 1"/>
    <property type="match status" value="1"/>
</dbReference>
<evidence type="ECO:0000313" key="7">
    <source>
        <dbReference type="Proteomes" id="UP000014760"/>
    </source>
</evidence>
<dbReference type="PANTHER" id="PTHR24171">
    <property type="entry name" value="ANKYRIN REPEAT DOMAIN-CONTAINING PROTEIN 39-RELATED"/>
    <property type="match status" value="1"/>
</dbReference>
<feature type="repeat" description="ANK" evidence="3">
    <location>
        <begin position="180"/>
        <end position="212"/>
    </location>
</feature>
<dbReference type="GO" id="GO:0031436">
    <property type="term" value="C:BRCA1-BARD1 complex"/>
    <property type="evidence" value="ECO:0007669"/>
    <property type="project" value="TreeGrafter"/>
</dbReference>
<evidence type="ECO:0000256" key="4">
    <source>
        <dbReference type="SAM" id="MobiDB-lite"/>
    </source>
</evidence>
<dbReference type="STRING" id="283909.R7V4X3"/>
<evidence type="ECO:0000256" key="3">
    <source>
        <dbReference type="PROSITE-ProRule" id="PRU00023"/>
    </source>
</evidence>
<dbReference type="SUPFAM" id="SSF48403">
    <property type="entry name" value="Ankyrin repeat"/>
    <property type="match status" value="1"/>
</dbReference>
<dbReference type="HOGENOM" id="CLU_625913_0_0_1"/>
<reference evidence="5 7" key="2">
    <citation type="journal article" date="2013" name="Nature">
        <title>Insights into bilaterian evolution from three spiralian genomes.</title>
        <authorList>
            <person name="Simakov O."/>
            <person name="Marletaz F."/>
            <person name="Cho S.J."/>
            <person name="Edsinger-Gonzales E."/>
            <person name="Havlak P."/>
            <person name="Hellsten U."/>
            <person name="Kuo D.H."/>
            <person name="Larsson T."/>
            <person name="Lv J."/>
            <person name="Arendt D."/>
            <person name="Savage R."/>
            <person name="Osoegawa K."/>
            <person name="de Jong P."/>
            <person name="Grimwood J."/>
            <person name="Chapman J.A."/>
            <person name="Shapiro H."/>
            <person name="Aerts A."/>
            <person name="Otillar R.P."/>
            <person name="Terry A.Y."/>
            <person name="Boore J.L."/>
            <person name="Grigoriev I.V."/>
            <person name="Lindberg D.R."/>
            <person name="Seaver E.C."/>
            <person name="Weisblat D.A."/>
            <person name="Putnam N.H."/>
            <person name="Rokhsar D.S."/>
        </authorList>
    </citation>
    <scope>NUCLEOTIDE SEQUENCE</scope>
    <source>
        <strain evidence="5 7">I ESC-2004</strain>
    </source>
</reference>
<dbReference type="SMART" id="SM00248">
    <property type="entry name" value="ANK"/>
    <property type="match status" value="2"/>
</dbReference>
<evidence type="ECO:0000313" key="5">
    <source>
        <dbReference type="EMBL" id="ELU10825.1"/>
    </source>
</evidence>
<evidence type="ECO:0000256" key="2">
    <source>
        <dbReference type="ARBA" id="ARBA00023043"/>
    </source>
</evidence>
<dbReference type="PROSITE" id="PS50088">
    <property type="entry name" value="ANK_REPEAT"/>
    <property type="match status" value="2"/>
</dbReference>
<feature type="compositionally biased region" description="Basic and acidic residues" evidence="4">
    <location>
        <begin position="1"/>
        <end position="12"/>
    </location>
</feature>
<dbReference type="EMBL" id="KB297234">
    <property type="protein sequence ID" value="ELU10825.1"/>
    <property type="molecule type" value="Genomic_DNA"/>
</dbReference>
<protein>
    <submittedName>
        <fullName evidence="5 6">Uncharacterized protein</fullName>
    </submittedName>
</protein>
<dbReference type="AlphaFoldDB" id="R7V4X3"/>
<feature type="repeat" description="ANK" evidence="3">
    <location>
        <begin position="147"/>
        <end position="179"/>
    </location>
</feature>
<evidence type="ECO:0000256" key="1">
    <source>
        <dbReference type="ARBA" id="ARBA00022737"/>
    </source>
</evidence>
<dbReference type="Gene3D" id="1.25.40.20">
    <property type="entry name" value="Ankyrin repeat-containing domain"/>
    <property type="match status" value="1"/>
</dbReference>
<keyword evidence="1" id="KW-0677">Repeat</keyword>
<dbReference type="GO" id="GO:0085020">
    <property type="term" value="P:protein K6-linked ubiquitination"/>
    <property type="evidence" value="ECO:0007669"/>
    <property type="project" value="TreeGrafter"/>
</dbReference>
<organism evidence="5">
    <name type="scientific">Capitella teleta</name>
    <name type="common">Polychaete worm</name>
    <dbReference type="NCBI Taxonomy" id="283909"/>
    <lineage>
        <taxon>Eukaryota</taxon>
        <taxon>Metazoa</taxon>
        <taxon>Spiralia</taxon>
        <taxon>Lophotrochozoa</taxon>
        <taxon>Annelida</taxon>
        <taxon>Polychaeta</taxon>
        <taxon>Sedentaria</taxon>
        <taxon>Scolecida</taxon>
        <taxon>Capitellidae</taxon>
        <taxon>Capitella</taxon>
    </lineage>
</organism>
<dbReference type="GO" id="GO:0004842">
    <property type="term" value="F:ubiquitin-protein transferase activity"/>
    <property type="evidence" value="ECO:0007669"/>
    <property type="project" value="TreeGrafter"/>
</dbReference>
<keyword evidence="7" id="KW-1185">Reference proteome</keyword>
<dbReference type="OrthoDB" id="6279784at2759"/>
<keyword evidence="2 3" id="KW-0040">ANK repeat</keyword>
<sequence>MAQTSGREEKCRNGKILNSNSMEVNDEVEDKMADTPVTQTMTSLPQIEFPISEWKPEPHPEYQRGIIHARPWHRVQKGSTYSKEEHLAKHKKLCARMKGKMTSSPYKVQNDKRTAERKFRQAVIDDDYDAVEQMLLEGVDPSGSDEKFRTALHFASAKGNEGLVCLLLNRGADPDRRDLVGNTPLHLAAGAGHIPVVTLLLKAGTNVNAVDSSGRSPANLAISRFKMLQGDRRSPSEKLNRQALQVMGMLKEYLVRSVADGDHEHEPYLAQLCGCMEQQCSLSRKTCDLRIINNEMRLLSLQGTVEHIRSDLIRLKIRPLPSGALDLCFPFAKCSVSHMTPEAEIHRITKGFCDLLSKDFDGYLRSLLRRIQRLKIKSEPASWSVIAELVHKFSRLQALDNAKGVELCQMALQNVSLTTDQERITSHVTADLRKLSFG</sequence>
<dbReference type="Pfam" id="PF12796">
    <property type="entry name" value="Ank_2"/>
    <property type="match status" value="1"/>
</dbReference>
<dbReference type="GO" id="GO:0070531">
    <property type="term" value="C:BRCA1-A complex"/>
    <property type="evidence" value="ECO:0007669"/>
    <property type="project" value="TreeGrafter"/>
</dbReference>
<dbReference type="PROSITE" id="PS50297">
    <property type="entry name" value="ANK_REP_REGION"/>
    <property type="match status" value="2"/>
</dbReference>
<proteinExistence type="predicted"/>
<name>R7V4X3_CAPTE</name>
<dbReference type="EMBL" id="AMQN01000925">
    <property type="status" value="NOT_ANNOTATED_CDS"/>
    <property type="molecule type" value="Genomic_DNA"/>
</dbReference>
<accession>R7V4X3</accession>
<reference evidence="6" key="3">
    <citation type="submission" date="2015-06" db="UniProtKB">
        <authorList>
            <consortium name="EnsemblMetazoa"/>
        </authorList>
    </citation>
    <scope>IDENTIFICATION</scope>
</reference>
<feature type="region of interest" description="Disordered" evidence="4">
    <location>
        <begin position="1"/>
        <end position="26"/>
    </location>
</feature>
<dbReference type="EnsemblMetazoa" id="CapteT223645">
    <property type="protein sequence ID" value="CapteP223645"/>
    <property type="gene ID" value="CapteG223645"/>
</dbReference>
<dbReference type="InterPro" id="IPR036770">
    <property type="entry name" value="Ankyrin_rpt-contain_sf"/>
</dbReference>
<dbReference type="Proteomes" id="UP000014760">
    <property type="component" value="Unassembled WGS sequence"/>
</dbReference>
<evidence type="ECO:0000313" key="6">
    <source>
        <dbReference type="EnsemblMetazoa" id="CapteP223645"/>
    </source>
</evidence>
<gene>
    <name evidence="5" type="ORF">CAPTEDRAFT_223645</name>
</gene>
<reference evidence="7" key="1">
    <citation type="submission" date="2012-12" db="EMBL/GenBank/DDBJ databases">
        <authorList>
            <person name="Hellsten U."/>
            <person name="Grimwood J."/>
            <person name="Chapman J.A."/>
            <person name="Shapiro H."/>
            <person name="Aerts A."/>
            <person name="Otillar R.P."/>
            <person name="Terry A.Y."/>
            <person name="Boore J.L."/>
            <person name="Simakov O."/>
            <person name="Marletaz F."/>
            <person name="Cho S.-J."/>
            <person name="Edsinger-Gonzales E."/>
            <person name="Havlak P."/>
            <person name="Kuo D.-H."/>
            <person name="Larsson T."/>
            <person name="Lv J."/>
            <person name="Arendt D."/>
            <person name="Savage R."/>
            <person name="Osoegawa K."/>
            <person name="de Jong P."/>
            <person name="Lindberg D.R."/>
            <person name="Seaver E.C."/>
            <person name="Weisblat D.A."/>
            <person name="Putnam N.H."/>
            <person name="Grigoriev I.V."/>
            <person name="Rokhsar D.S."/>
        </authorList>
    </citation>
    <scope>NUCLEOTIDE SEQUENCE</scope>
    <source>
        <strain evidence="7">I ESC-2004</strain>
    </source>
</reference>